<evidence type="ECO:0000313" key="1">
    <source>
        <dbReference type="EMBL" id="PWD51515.1"/>
    </source>
</evidence>
<reference evidence="1 2" key="1">
    <citation type="submission" date="2018-03" db="EMBL/GenBank/DDBJ databases">
        <title>Genome assembly of novel Miniimonas species PCH200.</title>
        <authorList>
            <person name="Thakur V."/>
            <person name="Kumar V."/>
            <person name="Singh D."/>
        </authorList>
    </citation>
    <scope>NUCLEOTIDE SEQUENCE [LARGE SCALE GENOMIC DNA]</scope>
    <source>
        <strain evidence="1 2">PCH200</strain>
    </source>
</reference>
<dbReference type="EMBL" id="PYHR01000002">
    <property type="protein sequence ID" value="PWD51515.1"/>
    <property type="molecule type" value="Genomic_DNA"/>
</dbReference>
<comment type="caution">
    <text evidence="1">The sequence shown here is derived from an EMBL/GenBank/DDBJ whole genome shotgun (WGS) entry which is preliminary data.</text>
</comment>
<name>A0A2U1ZX04_9MICO</name>
<dbReference type="RefSeq" id="WP_109229897.1">
    <property type="nucleotide sequence ID" value="NZ_PYHR01000002.1"/>
</dbReference>
<gene>
    <name evidence="1" type="ORF">C8046_13460</name>
</gene>
<keyword evidence="2" id="KW-1185">Reference proteome</keyword>
<sequence length="84" mass="9606">MRVATQFTGTLGPQATGRWFTFGWPAAWHVAWYVMPTTPVVGAPEVEWTVQVERADPTRITYWITVRNLTNQAITFDGRYAVFN</sequence>
<accession>A0A2U1ZX04</accession>
<proteinExistence type="predicted"/>
<evidence type="ECO:0000313" key="2">
    <source>
        <dbReference type="Proteomes" id="UP000245166"/>
    </source>
</evidence>
<dbReference type="OrthoDB" id="3696282at2"/>
<protein>
    <submittedName>
        <fullName evidence="1">Uncharacterized protein</fullName>
    </submittedName>
</protein>
<dbReference type="Proteomes" id="UP000245166">
    <property type="component" value="Unassembled WGS sequence"/>
</dbReference>
<dbReference type="AlphaFoldDB" id="A0A2U1ZX04"/>
<organism evidence="1 2">
    <name type="scientific">Serinibacter arcticus</name>
    <dbReference type="NCBI Taxonomy" id="1655435"/>
    <lineage>
        <taxon>Bacteria</taxon>
        <taxon>Bacillati</taxon>
        <taxon>Actinomycetota</taxon>
        <taxon>Actinomycetes</taxon>
        <taxon>Micrococcales</taxon>
        <taxon>Beutenbergiaceae</taxon>
        <taxon>Serinibacter</taxon>
    </lineage>
</organism>